<keyword evidence="2" id="KW-1185">Reference proteome</keyword>
<sequence length="164" mass="17765">MGNPKISGPISPSLCNARLRHGVSVARPAAVAGRRRPIACAYADAIMAPLHTSILRSFARRFMSIVIYRSASLSTPSPFSFSLPVLVLDSAQGRTEICVGTSFGKDDRPAPAPATGAVALAGRERGRKGWSEGLLERFWNFPRQWKPPPAVSRAGYLEFRKPTC</sequence>
<accession>A0A4C1SUL6</accession>
<protein>
    <submittedName>
        <fullName evidence="1">Uncharacterized protein</fullName>
    </submittedName>
</protein>
<dbReference type="Proteomes" id="UP000299102">
    <property type="component" value="Unassembled WGS sequence"/>
</dbReference>
<name>A0A4C1SUL6_EUMVA</name>
<dbReference type="AlphaFoldDB" id="A0A4C1SUL6"/>
<gene>
    <name evidence="1" type="ORF">EVAR_72865_1</name>
</gene>
<evidence type="ECO:0000313" key="1">
    <source>
        <dbReference type="EMBL" id="GBP05037.1"/>
    </source>
</evidence>
<proteinExistence type="predicted"/>
<evidence type="ECO:0000313" key="2">
    <source>
        <dbReference type="Proteomes" id="UP000299102"/>
    </source>
</evidence>
<organism evidence="1 2">
    <name type="scientific">Eumeta variegata</name>
    <name type="common">Bagworm moth</name>
    <name type="synonym">Eumeta japonica</name>
    <dbReference type="NCBI Taxonomy" id="151549"/>
    <lineage>
        <taxon>Eukaryota</taxon>
        <taxon>Metazoa</taxon>
        <taxon>Ecdysozoa</taxon>
        <taxon>Arthropoda</taxon>
        <taxon>Hexapoda</taxon>
        <taxon>Insecta</taxon>
        <taxon>Pterygota</taxon>
        <taxon>Neoptera</taxon>
        <taxon>Endopterygota</taxon>
        <taxon>Lepidoptera</taxon>
        <taxon>Glossata</taxon>
        <taxon>Ditrysia</taxon>
        <taxon>Tineoidea</taxon>
        <taxon>Psychidae</taxon>
        <taxon>Oiketicinae</taxon>
        <taxon>Eumeta</taxon>
    </lineage>
</organism>
<reference evidence="1 2" key="1">
    <citation type="journal article" date="2019" name="Commun. Biol.">
        <title>The bagworm genome reveals a unique fibroin gene that provides high tensile strength.</title>
        <authorList>
            <person name="Kono N."/>
            <person name="Nakamura H."/>
            <person name="Ohtoshi R."/>
            <person name="Tomita M."/>
            <person name="Numata K."/>
            <person name="Arakawa K."/>
        </authorList>
    </citation>
    <scope>NUCLEOTIDE SEQUENCE [LARGE SCALE GENOMIC DNA]</scope>
</reference>
<comment type="caution">
    <text evidence="1">The sequence shown here is derived from an EMBL/GenBank/DDBJ whole genome shotgun (WGS) entry which is preliminary data.</text>
</comment>
<dbReference type="EMBL" id="BGZK01003851">
    <property type="protein sequence ID" value="GBP05037.1"/>
    <property type="molecule type" value="Genomic_DNA"/>
</dbReference>